<feature type="signal peptide" evidence="7">
    <location>
        <begin position="1"/>
        <end position="28"/>
    </location>
</feature>
<dbReference type="InterPro" id="IPR013083">
    <property type="entry name" value="Znf_RING/FYVE/PHD"/>
</dbReference>
<accession>A0ABR1FF65</accession>
<keyword evidence="7" id="KW-0732">Signal</keyword>
<dbReference type="RefSeq" id="XP_064771425.1">
    <property type="nucleotide sequence ID" value="XM_064915147.1"/>
</dbReference>
<dbReference type="InterPro" id="IPR001841">
    <property type="entry name" value="Znf_RING"/>
</dbReference>
<gene>
    <name evidence="9" type="ORF">BZA70DRAFT_48593</name>
</gene>
<protein>
    <recommendedName>
        <fullName evidence="8">RING-type domain-containing protein</fullName>
    </recommendedName>
</protein>
<dbReference type="InterPro" id="IPR003137">
    <property type="entry name" value="PA_domain"/>
</dbReference>
<comment type="subcellular location">
    <subcellularLocation>
        <location evidence="1">Membrane</location>
    </subcellularLocation>
</comment>
<evidence type="ECO:0000313" key="10">
    <source>
        <dbReference type="Proteomes" id="UP001498771"/>
    </source>
</evidence>
<comment type="caution">
    <text evidence="9">The sequence shown here is derived from an EMBL/GenBank/DDBJ whole genome shotgun (WGS) entry which is preliminary data.</text>
</comment>
<dbReference type="GeneID" id="90040659"/>
<dbReference type="Proteomes" id="UP001498771">
    <property type="component" value="Unassembled WGS sequence"/>
</dbReference>
<dbReference type="Pfam" id="PF02225">
    <property type="entry name" value="PA"/>
    <property type="match status" value="1"/>
</dbReference>
<keyword evidence="10" id="KW-1185">Reference proteome</keyword>
<dbReference type="SUPFAM" id="SSF52025">
    <property type="entry name" value="PA domain"/>
    <property type="match status" value="1"/>
</dbReference>
<name>A0ABR1FF65_9ASCO</name>
<dbReference type="PROSITE" id="PS50089">
    <property type="entry name" value="ZF_RING_2"/>
    <property type="match status" value="1"/>
</dbReference>
<dbReference type="PANTHER" id="PTHR22765:SF406">
    <property type="entry name" value="PA AND RING FINGER DOMAIN PROTEIN (AFU_ORTHOLOGUE AFUA_2G02470)"/>
    <property type="match status" value="1"/>
</dbReference>
<feature type="chain" id="PRO_5046262169" description="RING-type domain-containing protein" evidence="7">
    <location>
        <begin position="29"/>
        <end position="275"/>
    </location>
</feature>
<keyword evidence="5" id="KW-0862">Zinc</keyword>
<evidence type="ECO:0000256" key="1">
    <source>
        <dbReference type="ARBA" id="ARBA00004370"/>
    </source>
</evidence>
<keyword evidence="5" id="KW-0479">Metal-binding</keyword>
<dbReference type="InterPro" id="IPR051826">
    <property type="entry name" value="E3_ubiquitin-ligase_domain"/>
</dbReference>
<evidence type="ECO:0000256" key="4">
    <source>
        <dbReference type="ARBA" id="ARBA00023136"/>
    </source>
</evidence>
<dbReference type="Pfam" id="PF17123">
    <property type="entry name" value="zf-RING_11"/>
    <property type="match status" value="1"/>
</dbReference>
<feature type="domain" description="RING-type" evidence="8">
    <location>
        <begin position="247"/>
        <end position="275"/>
    </location>
</feature>
<evidence type="ECO:0000256" key="6">
    <source>
        <dbReference type="SAM" id="Phobius"/>
    </source>
</evidence>
<dbReference type="EMBL" id="JBBJBU010000001">
    <property type="protein sequence ID" value="KAK7208392.1"/>
    <property type="molecule type" value="Genomic_DNA"/>
</dbReference>
<proteinExistence type="predicted"/>
<dbReference type="InterPro" id="IPR046450">
    <property type="entry name" value="PA_dom_sf"/>
</dbReference>
<keyword evidence="4 6" id="KW-0472">Membrane</keyword>
<reference evidence="9 10" key="1">
    <citation type="submission" date="2024-03" db="EMBL/GenBank/DDBJ databases">
        <title>Genome-scale model development and genomic sequencing of the oleaginous clade Lipomyces.</title>
        <authorList>
            <consortium name="Lawrence Berkeley National Laboratory"/>
            <person name="Czajka J.J."/>
            <person name="Han Y."/>
            <person name="Kim J."/>
            <person name="Mondo S.J."/>
            <person name="Hofstad B.A."/>
            <person name="Robles A."/>
            <person name="Haridas S."/>
            <person name="Riley R."/>
            <person name="LaButti K."/>
            <person name="Pangilinan J."/>
            <person name="Andreopoulos W."/>
            <person name="Lipzen A."/>
            <person name="Yan J."/>
            <person name="Wang M."/>
            <person name="Ng V."/>
            <person name="Grigoriev I.V."/>
            <person name="Spatafora J.W."/>
            <person name="Magnuson J.K."/>
            <person name="Baker S.E."/>
            <person name="Pomraning K.R."/>
        </authorList>
    </citation>
    <scope>NUCLEOTIDE SEQUENCE [LARGE SCALE GENOMIC DNA]</scope>
    <source>
        <strain evidence="9 10">Phaff 52-87</strain>
    </source>
</reference>
<dbReference type="Gene3D" id="3.30.40.10">
    <property type="entry name" value="Zinc/RING finger domain, C3HC4 (zinc finger)"/>
    <property type="match status" value="1"/>
</dbReference>
<feature type="transmembrane region" description="Helical" evidence="6">
    <location>
        <begin position="186"/>
        <end position="206"/>
    </location>
</feature>
<dbReference type="Gene3D" id="3.50.30.30">
    <property type="match status" value="1"/>
</dbReference>
<evidence type="ECO:0000259" key="8">
    <source>
        <dbReference type="PROSITE" id="PS50089"/>
    </source>
</evidence>
<keyword evidence="3 6" id="KW-1133">Transmembrane helix</keyword>
<dbReference type="SUPFAM" id="SSF57850">
    <property type="entry name" value="RING/U-box"/>
    <property type="match status" value="1"/>
</dbReference>
<evidence type="ECO:0000256" key="2">
    <source>
        <dbReference type="ARBA" id="ARBA00022692"/>
    </source>
</evidence>
<organism evidence="9 10">
    <name type="scientific">Myxozyma melibiosi</name>
    <dbReference type="NCBI Taxonomy" id="54550"/>
    <lineage>
        <taxon>Eukaryota</taxon>
        <taxon>Fungi</taxon>
        <taxon>Dikarya</taxon>
        <taxon>Ascomycota</taxon>
        <taxon>Saccharomycotina</taxon>
        <taxon>Lipomycetes</taxon>
        <taxon>Lipomycetales</taxon>
        <taxon>Lipomycetaceae</taxon>
        <taxon>Myxozyma</taxon>
    </lineage>
</organism>
<evidence type="ECO:0000256" key="5">
    <source>
        <dbReference type="PROSITE-ProRule" id="PRU00175"/>
    </source>
</evidence>
<keyword evidence="2 6" id="KW-0812">Transmembrane</keyword>
<evidence type="ECO:0000256" key="3">
    <source>
        <dbReference type="ARBA" id="ARBA00022989"/>
    </source>
</evidence>
<dbReference type="PANTHER" id="PTHR22765">
    <property type="entry name" value="RING FINGER AND PROTEASE ASSOCIATED DOMAIN-CONTAINING"/>
    <property type="match status" value="1"/>
</dbReference>
<keyword evidence="5" id="KW-0863">Zinc-finger</keyword>
<evidence type="ECO:0000313" key="9">
    <source>
        <dbReference type="EMBL" id="KAK7208392.1"/>
    </source>
</evidence>
<evidence type="ECO:0000256" key="7">
    <source>
        <dbReference type="SAM" id="SignalP"/>
    </source>
</evidence>
<sequence length="275" mass="29660">MNPRAYLLSAVFTVGLFLLLASVSSTSSSSSAAAPSLAPFSAIITSPQTNTTFPARPAAFGPTLVLSDDSDDQPAVAFSGLLYVLDSHGCSVQAAPDLRDKIALVLRGECSFYEKVLNLQSWGASAVIVGDVEGSRGLLTMSAKGDTHKARIPSFFVSHASYEALALLDSVSIIPSQPPSPVLDTLLFLLLSPLLSLSLIYALLLFHRRYKRMRDRAPKAFVDSLPVRTWGVDSNPHEKVWGSSDECVICLEDYIPAISRVMRLPCGHEFHSSCM</sequence>